<reference evidence="1" key="1">
    <citation type="submission" date="2021-11" db="EMBL/GenBank/DDBJ databases">
        <title>Fusarium solani-melongenae Genome sequencing and assembly.</title>
        <authorList>
            <person name="Xie S."/>
            <person name="Huang L."/>
            <person name="Zhang X."/>
        </authorList>
    </citation>
    <scope>NUCLEOTIDE SEQUENCE</scope>
    <source>
        <strain evidence="1">CRI 24-3</strain>
    </source>
</reference>
<sequence length="368" mass="39390">MIYRPAVGIYGGIGCGALSVTDPMARVPFRLPFFVFTAFFKNTDIHISPIKGDKFNPIMPRVFWFLLTLFHLSLSLSHAAPSVTETPPIGKRLLARAITTEYSTCGYANGDPDEPRTAEPGHKCMLNPKNKLFAYCDVNADLEHCGMVGRCFDQHDCKKGCGKMSQSELLAVSCEKKEYCSLAVLTIQKGHTYTNIECGARAATDYYQITPNATEGATIDGTTTATMKLTRTVSVFSTQATAKTAEGVSGATESETSAETTAEVTPEASNEESSGDSSSGSPTNTGAIVGGVVGGLVVVCSTALGALYLLRRNRSQSTEPETTEQGTPPQEPPQTWAHQEPKQLAGWGPQEMQGSTHFGRDNAVELPG</sequence>
<dbReference type="Proteomes" id="UP000830768">
    <property type="component" value="Chromosome 13"/>
</dbReference>
<gene>
    <name evidence="1" type="ORF">LCI18_015263</name>
</gene>
<evidence type="ECO:0000313" key="1">
    <source>
        <dbReference type="EMBL" id="UPL04329.1"/>
    </source>
</evidence>
<name>A0ACD3ZTT5_FUSSC</name>
<keyword evidence="2" id="KW-1185">Reference proteome</keyword>
<dbReference type="EMBL" id="CP090041">
    <property type="protein sequence ID" value="UPL04329.1"/>
    <property type="molecule type" value="Genomic_DNA"/>
</dbReference>
<organism evidence="1 2">
    <name type="scientific">Fusarium solani subsp. cucurbitae</name>
    <name type="common">Neocosmosporum cucurbitae</name>
    <dbReference type="NCBI Taxonomy" id="2747967"/>
    <lineage>
        <taxon>Eukaryota</taxon>
        <taxon>Fungi</taxon>
        <taxon>Dikarya</taxon>
        <taxon>Ascomycota</taxon>
        <taxon>Pezizomycotina</taxon>
        <taxon>Sordariomycetes</taxon>
        <taxon>Hypocreomycetidae</taxon>
        <taxon>Hypocreales</taxon>
        <taxon>Nectriaceae</taxon>
        <taxon>Fusarium</taxon>
        <taxon>Fusarium solani species complex</taxon>
    </lineage>
</organism>
<protein>
    <submittedName>
        <fullName evidence="1">Uncharacterized protein</fullName>
    </submittedName>
</protein>
<accession>A0ACD3ZTT5</accession>
<proteinExistence type="predicted"/>
<evidence type="ECO:0000313" key="2">
    <source>
        <dbReference type="Proteomes" id="UP000830768"/>
    </source>
</evidence>